<protein>
    <submittedName>
        <fullName evidence="2">Uncharacterized protein</fullName>
    </submittedName>
</protein>
<dbReference type="AlphaFoldDB" id="A0A914QNX5"/>
<proteinExistence type="predicted"/>
<dbReference type="Gene3D" id="3.30.710.10">
    <property type="entry name" value="Potassium Channel Kv1.1, Chain A"/>
    <property type="match status" value="1"/>
</dbReference>
<dbReference type="WBParaSite" id="PDA_v2.g3189.t1">
    <property type="protein sequence ID" value="PDA_v2.g3189.t1"/>
    <property type="gene ID" value="PDA_v2.g3189"/>
</dbReference>
<name>A0A914QNX5_9BILA</name>
<dbReference type="InterPro" id="IPR011333">
    <property type="entry name" value="SKP1/BTB/POZ_sf"/>
</dbReference>
<evidence type="ECO:0000313" key="1">
    <source>
        <dbReference type="Proteomes" id="UP000887578"/>
    </source>
</evidence>
<accession>A0A914QNX5</accession>
<reference evidence="2" key="1">
    <citation type="submission" date="2022-11" db="UniProtKB">
        <authorList>
            <consortium name="WormBaseParasite"/>
        </authorList>
    </citation>
    <scope>IDENTIFICATION</scope>
</reference>
<organism evidence="1 2">
    <name type="scientific">Panagrolaimus davidi</name>
    <dbReference type="NCBI Taxonomy" id="227884"/>
    <lineage>
        <taxon>Eukaryota</taxon>
        <taxon>Metazoa</taxon>
        <taxon>Ecdysozoa</taxon>
        <taxon>Nematoda</taxon>
        <taxon>Chromadorea</taxon>
        <taxon>Rhabditida</taxon>
        <taxon>Tylenchina</taxon>
        <taxon>Panagrolaimomorpha</taxon>
        <taxon>Panagrolaimoidea</taxon>
        <taxon>Panagrolaimidae</taxon>
        <taxon>Panagrolaimus</taxon>
    </lineage>
</organism>
<keyword evidence="1" id="KW-1185">Reference proteome</keyword>
<dbReference type="Proteomes" id="UP000887578">
    <property type="component" value="Unplaced"/>
</dbReference>
<sequence>MDSIETKVPNECQIKMKWRIKEEVLKEALNNLNDGNELMESERLKAPKILGVEYYLLLKIDEENPNEINLFLLLEFKMARKIKAAFILSVKSASYKEVVEEIYDNTDGYGEILCTRDELFDAEKKFFVNGIMEIELEGTLNTLGIKRKAPESSSLADVLWESDKDLTIVAEKQELKARNTVDIMDSEMESGMKEARENKIEIHDFSFETVKIVVEYCYEQEIDDLLRDGLRED</sequence>
<dbReference type="CDD" id="cd18186">
    <property type="entry name" value="BTB_POZ_ZBTB_KLHL-like"/>
    <property type="match status" value="1"/>
</dbReference>
<evidence type="ECO:0000313" key="2">
    <source>
        <dbReference type="WBParaSite" id="PDA_v2.g3189.t1"/>
    </source>
</evidence>